<reference evidence="3 4" key="1">
    <citation type="journal article" date="2015" name="Genome Announc.">
        <title>Complete Genome Sequence of Steroid-Transforming Nocardioides simplex VKM Ac-2033D.</title>
        <authorList>
            <person name="Shtratnikova V.Y."/>
            <person name="Schelkunov M.I."/>
            <person name="Pekov Y.A."/>
            <person name="Fokina V.V."/>
            <person name="Logacheva M.D."/>
            <person name="Sokolov S.L."/>
            <person name="Bragin E.Y."/>
            <person name="Ashapkin V.V."/>
            <person name="Donova M.V."/>
        </authorList>
    </citation>
    <scope>NUCLEOTIDE SEQUENCE [LARGE SCALE GENOMIC DNA]</scope>
    <source>
        <strain evidence="3 4">VKM Ac-2033D</strain>
    </source>
</reference>
<proteinExistence type="predicted"/>
<dbReference type="STRING" id="2045.KR76_00335"/>
<keyword evidence="4" id="KW-1185">Reference proteome</keyword>
<keyword evidence="1" id="KW-1133">Transmembrane helix</keyword>
<dbReference type="EMBL" id="CP009896">
    <property type="protein sequence ID" value="AJR17973.1"/>
    <property type="molecule type" value="Genomic_DNA"/>
</dbReference>
<dbReference type="InterPro" id="IPR018929">
    <property type="entry name" value="DUF2510"/>
</dbReference>
<feature type="transmembrane region" description="Helical" evidence="1">
    <location>
        <begin position="88"/>
        <end position="107"/>
    </location>
</feature>
<dbReference type="KEGG" id="psim:KR76_00335"/>
<feature type="domain" description="DUF2510" evidence="2">
    <location>
        <begin position="3"/>
        <end position="25"/>
    </location>
</feature>
<evidence type="ECO:0000259" key="2">
    <source>
        <dbReference type="Pfam" id="PF10708"/>
    </source>
</evidence>
<name>A0A0C5WXH5_NOCSI</name>
<evidence type="ECO:0000256" key="1">
    <source>
        <dbReference type="SAM" id="Phobius"/>
    </source>
</evidence>
<keyword evidence="1" id="KW-0812">Transmembrane</keyword>
<dbReference type="Pfam" id="PF10708">
    <property type="entry name" value="DUF2510"/>
    <property type="match status" value="1"/>
</dbReference>
<keyword evidence="1" id="KW-0472">Membrane</keyword>
<evidence type="ECO:0000313" key="4">
    <source>
        <dbReference type="Proteomes" id="UP000030300"/>
    </source>
</evidence>
<accession>A0A0C5WXH5</accession>
<evidence type="ECO:0000313" key="3">
    <source>
        <dbReference type="EMBL" id="AJR17973.1"/>
    </source>
</evidence>
<feature type="transmembrane region" description="Helical" evidence="1">
    <location>
        <begin position="32"/>
        <end position="51"/>
    </location>
</feature>
<organism evidence="3 4">
    <name type="scientific">Nocardioides simplex</name>
    <name type="common">Arthrobacter simplex</name>
    <dbReference type="NCBI Taxonomy" id="2045"/>
    <lineage>
        <taxon>Bacteria</taxon>
        <taxon>Bacillati</taxon>
        <taxon>Actinomycetota</taxon>
        <taxon>Actinomycetes</taxon>
        <taxon>Propionibacteriales</taxon>
        <taxon>Nocardioidaceae</taxon>
        <taxon>Pimelobacter</taxon>
    </lineage>
</organism>
<dbReference type="AlphaFoldDB" id="A0A0C5WXH5"/>
<dbReference type="Proteomes" id="UP000030300">
    <property type="component" value="Chromosome"/>
</dbReference>
<feature type="transmembrane region" description="Helical" evidence="1">
    <location>
        <begin position="63"/>
        <end position="82"/>
    </location>
</feature>
<gene>
    <name evidence="3" type="ORF">KR76_00335</name>
</gene>
<sequence length="125" mass="13211">MTSTQRYWDGERWTDNVAPLTSLPPHAMDAGSSKQVITALVVAASVGGGILSQQSVSVMSGSGIVWTGVALCVAASFVTWVVKTIPGWARAICVLIAIGAIITGFSVEQQLDERRQEIGNILNQP</sequence>
<protein>
    <recommendedName>
        <fullName evidence="2">DUF2510 domain-containing protein</fullName>
    </recommendedName>
</protein>
<dbReference type="HOGENOM" id="CLU_1904396_0_0_11"/>